<gene>
    <name evidence="2" type="ORF">GCM10023226_10270</name>
</gene>
<accession>A0ABP8VXM5</accession>
<dbReference type="EMBL" id="BAABIM010000001">
    <property type="protein sequence ID" value="GAA4675037.1"/>
    <property type="molecule type" value="Genomic_DNA"/>
</dbReference>
<keyword evidence="3" id="KW-1185">Reference proteome</keyword>
<evidence type="ECO:0000313" key="2">
    <source>
        <dbReference type="EMBL" id="GAA4675037.1"/>
    </source>
</evidence>
<proteinExistence type="predicted"/>
<keyword evidence="1" id="KW-1133">Transmembrane helix</keyword>
<dbReference type="Proteomes" id="UP001500621">
    <property type="component" value="Unassembled WGS sequence"/>
</dbReference>
<comment type="caution">
    <text evidence="2">The sequence shown here is derived from an EMBL/GenBank/DDBJ whole genome shotgun (WGS) entry which is preliminary data.</text>
</comment>
<organism evidence="2 3">
    <name type="scientific">Nocardioides nanhaiensis</name>
    <dbReference type="NCBI Taxonomy" id="1476871"/>
    <lineage>
        <taxon>Bacteria</taxon>
        <taxon>Bacillati</taxon>
        <taxon>Actinomycetota</taxon>
        <taxon>Actinomycetes</taxon>
        <taxon>Propionibacteriales</taxon>
        <taxon>Nocardioidaceae</taxon>
        <taxon>Nocardioides</taxon>
    </lineage>
</organism>
<feature type="transmembrane region" description="Helical" evidence="1">
    <location>
        <begin position="7"/>
        <end position="27"/>
    </location>
</feature>
<evidence type="ECO:0000313" key="3">
    <source>
        <dbReference type="Proteomes" id="UP001500621"/>
    </source>
</evidence>
<evidence type="ECO:0000256" key="1">
    <source>
        <dbReference type="SAM" id="Phobius"/>
    </source>
</evidence>
<name>A0ABP8VXM5_9ACTN</name>
<evidence type="ECO:0008006" key="4">
    <source>
        <dbReference type="Google" id="ProtNLM"/>
    </source>
</evidence>
<feature type="transmembrane region" description="Helical" evidence="1">
    <location>
        <begin position="92"/>
        <end position="112"/>
    </location>
</feature>
<reference evidence="3" key="1">
    <citation type="journal article" date="2019" name="Int. J. Syst. Evol. Microbiol.">
        <title>The Global Catalogue of Microorganisms (GCM) 10K type strain sequencing project: providing services to taxonomists for standard genome sequencing and annotation.</title>
        <authorList>
            <consortium name="The Broad Institute Genomics Platform"/>
            <consortium name="The Broad Institute Genome Sequencing Center for Infectious Disease"/>
            <person name="Wu L."/>
            <person name="Ma J."/>
        </authorList>
    </citation>
    <scope>NUCLEOTIDE SEQUENCE [LARGE SCALE GENOMIC DNA]</scope>
    <source>
        <strain evidence="3">JCM 18127</strain>
    </source>
</reference>
<feature type="transmembrane region" description="Helical" evidence="1">
    <location>
        <begin position="39"/>
        <end position="57"/>
    </location>
</feature>
<keyword evidence="1" id="KW-0472">Membrane</keyword>
<keyword evidence="1" id="KW-0812">Transmembrane</keyword>
<sequence length="128" mass="12903">MRLFRTLPGLALTLLVGASLVLFLAPLGDPGGPEDSDKVAHLGIFATLALAGCWARLPVLRLGLGLAVYAALVEVVQGTVTVLGRAGDVRDLAADLVGIGVGLAVAAVLGLVRGRSDAEEPSGISPRG</sequence>
<dbReference type="RefSeq" id="WP_345263304.1">
    <property type="nucleotide sequence ID" value="NZ_BAABIM010000001.1"/>
</dbReference>
<feature type="transmembrane region" description="Helical" evidence="1">
    <location>
        <begin position="64"/>
        <end position="86"/>
    </location>
</feature>
<protein>
    <recommendedName>
        <fullName evidence="4">VanZ family protein</fullName>
    </recommendedName>
</protein>